<dbReference type="GO" id="GO:0009986">
    <property type="term" value="C:cell surface"/>
    <property type="evidence" value="ECO:0007669"/>
    <property type="project" value="TreeGrafter"/>
</dbReference>
<proteinExistence type="predicted"/>
<dbReference type="OrthoDB" id="5419324at2759"/>
<accession>A0A369J6X4</accession>
<dbReference type="Pfam" id="PF09458">
    <property type="entry name" value="H_lectin"/>
    <property type="match status" value="3"/>
</dbReference>
<dbReference type="GO" id="GO:0046871">
    <property type="term" value="F:N-acetylgalactosamine binding"/>
    <property type="evidence" value="ECO:0007669"/>
    <property type="project" value="TreeGrafter"/>
</dbReference>
<dbReference type="InterPro" id="IPR052487">
    <property type="entry name" value="Galactose-binding_lectin"/>
</dbReference>
<dbReference type="Proteomes" id="UP000076154">
    <property type="component" value="Unassembled WGS sequence"/>
</dbReference>
<dbReference type="InParanoid" id="A0A369J6X4"/>
<evidence type="ECO:0000259" key="1">
    <source>
        <dbReference type="Pfam" id="PF09458"/>
    </source>
</evidence>
<comment type="caution">
    <text evidence="2">The sequence shown here is derived from an EMBL/GenBank/DDBJ whole genome shotgun (WGS) entry which is preliminary data.</text>
</comment>
<dbReference type="PANTHER" id="PTHR46938">
    <property type="entry name" value="DISCOIDIN-1 SUBUNIT A-RELATED-RELATED"/>
    <property type="match status" value="1"/>
</dbReference>
<dbReference type="GO" id="GO:0030247">
    <property type="term" value="F:polysaccharide binding"/>
    <property type="evidence" value="ECO:0007669"/>
    <property type="project" value="TreeGrafter"/>
</dbReference>
<protein>
    <recommendedName>
        <fullName evidence="1">H-type lectin domain-containing protein</fullName>
    </recommendedName>
</protein>
<sequence>MSPELLDSFAISQPLSKSQPEKKATSKVSFELKFPLNPPTIPLGLTALDINKNHGIRVKAYLDNLTRESVTVRLDGWGDTVLNGAMCNWLPFYTSDRELQSGSASTLDVPTRTPSQATTAIEVTFPKGPFAAPPLVVVWLNMLDFDEKHNWRIKATASDITCFGFVMHLDTWGDTILNAAAATWIAYPANLPNIMSGSFKVTDVRPWHEPRLENKGSAQFRAALQTTPGIRGGLNMLDIACKADLRIKVGWSNVDETGLEWNIDSWSDTILYDAGASYIALQLY</sequence>
<dbReference type="SUPFAM" id="SSF141086">
    <property type="entry name" value="Agglutinin HPA-like"/>
    <property type="match status" value="3"/>
</dbReference>
<dbReference type="EMBL" id="LUEZ02000122">
    <property type="protein sequence ID" value="RDB16910.1"/>
    <property type="molecule type" value="Genomic_DNA"/>
</dbReference>
<organism evidence="2 3">
    <name type="scientific">Hypsizygus marmoreus</name>
    <name type="common">White beech mushroom</name>
    <name type="synonym">Agaricus marmoreus</name>
    <dbReference type="NCBI Taxonomy" id="39966"/>
    <lineage>
        <taxon>Eukaryota</taxon>
        <taxon>Fungi</taxon>
        <taxon>Dikarya</taxon>
        <taxon>Basidiomycota</taxon>
        <taxon>Agaricomycotina</taxon>
        <taxon>Agaricomycetes</taxon>
        <taxon>Agaricomycetidae</taxon>
        <taxon>Agaricales</taxon>
        <taxon>Tricholomatineae</taxon>
        <taxon>Lyophyllaceae</taxon>
        <taxon>Hypsizygus</taxon>
    </lineage>
</organism>
<reference evidence="2" key="1">
    <citation type="submission" date="2018-04" db="EMBL/GenBank/DDBJ databases">
        <title>Whole genome sequencing of Hypsizygus marmoreus.</title>
        <authorList>
            <person name="Choi I.-G."/>
            <person name="Min B."/>
            <person name="Kim J.-G."/>
            <person name="Kim S."/>
            <person name="Oh Y.-L."/>
            <person name="Kong W.-S."/>
            <person name="Park H."/>
            <person name="Jeong J."/>
            <person name="Song E.-S."/>
        </authorList>
    </citation>
    <scope>NUCLEOTIDE SEQUENCE [LARGE SCALE GENOMIC DNA]</scope>
    <source>
        <strain evidence="2">51987-8</strain>
    </source>
</reference>
<dbReference type="AlphaFoldDB" id="A0A369J6X4"/>
<dbReference type="STRING" id="39966.A0A369J6X4"/>
<dbReference type="InterPro" id="IPR037221">
    <property type="entry name" value="H-type_lectin_dom_sf"/>
</dbReference>
<feature type="domain" description="H-type lectin" evidence="1">
    <location>
        <begin position="26"/>
        <end position="90"/>
    </location>
</feature>
<dbReference type="GO" id="GO:0070492">
    <property type="term" value="F:oligosaccharide binding"/>
    <property type="evidence" value="ECO:0007669"/>
    <property type="project" value="TreeGrafter"/>
</dbReference>
<dbReference type="GO" id="GO:0098609">
    <property type="term" value="P:cell-cell adhesion"/>
    <property type="evidence" value="ECO:0007669"/>
    <property type="project" value="TreeGrafter"/>
</dbReference>
<gene>
    <name evidence="2" type="ORF">Hypma_002549</name>
</gene>
<feature type="domain" description="H-type lectin" evidence="1">
    <location>
        <begin position="219"/>
        <end position="280"/>
    </location>
</feature>
<feature type="domain" description="H-type lectin" evidence="1">
    <location>
        <begin position="122"/>
        <end position="187"/>
    </location>
</feature>
<evidence type="ECO:0000313" key="2">
    <source>
        <dbReference type="EMBL" id="RDB16910.1"/>
    </source>
</evidence>
<dbReference type="InterPro" id="IPR019019">
    <property type="entry name" value="H-type_lectin_domain"/>
</dbReference>
<keyword evidence="3" id="KW-1185">Reference proteome</keyword>
<dbReference type="GO" id="GO:0098636">
    <property type="term" value="C:protein complex involved in cell adhesion"/>
    <property type="evidence" value="ECO:0007669"/>
    <property type="project" value="TreeGrafter"/>
</dbReference>
<name>A0A369J6X4_HYPMA</name>
<evidence type="ECO:0000313" key="3">
    <source>
        <dbReference type="Proteomes" id="UP000076154"/>
    </source>
</evidence>
<dbReference type="Gene3D" id="2.60.40.2080">
    <property type="match status" value="3"/>
</dbReference>